<keyword evidence="2" id="KW-0472">Membrane</keyword>
<evidence type="ECO:0000313" key="4">
    <source>
        <dbReference type="Proteomes" id="UP000654075"/>
    </source>
</evidence>
<accession>A0A813GA83</accession>
<sequence>VLTSKLFQTGKGLARLIRCEHCLTKQGLQAIFVVFACLLMTALMLVTSNVKAGGDHYPTCFFNLSVLFGVFLGPLAMACTAKLRWGVTIIDGEPSTDEDHGFASSESSESSGSEGCEGCESGLLRRVQTGDAREYLCSQPRL</sequence>
<organism evidence="3 4">
    <name type="scientific">Polarella glacialis</name>
    <name type="common">Dinoflagellate</name>
    <dbReference type="NCBI Taxonomy" id="89957"/>
    <lineage>
        <taxon>Eukaryota</taxon>
        <taxon>Sar</taxon>
        <taxon>Alveolata</taxon>
        <taxon>Dinophyceae</taxon>
        <taxon>Suessiales</taxon>
        <taxon>Suessiaceae</taxon>
        <taxon>Polarella</taxon>
    </lineage>
</organism>
<dbReference type="AlphaFoldDB" id="A0A813GA83"/>
<protein>
    <submittedName>
        <fullName evidence="3">Uncharacterized protein</fullName>
    </submittedName>
</protein>
<comment type="caution">
    <text evidence="3">The sequence shown here is derived from an EMBL/GenBank/DDBJ whole genome shotgun (WGS) entry which is preliminary data.</text>
</comment>
<keyword evidence="2" id="KW-1133">Transmembrane helix</keyword>
<feature type="region of interest" description="Disordered" evidence="1">
    <location>
        <begin position="93"/>
        <end position="118"/>
    </location>
</feature>
<keyword evidence="4" id="KW-1185">Reference proteome</keyword>
<dbReference type="EMBL" id="CAJNNV010028116">
    <property type="protein sequence ID" value="CAE8623113.1"/>
    <property type="molecule type" value="Genomic_DNA"/>
</dbReference>
<feature type="non-terminal residue" evidence="3">
    <location>
        <position position="1"/>
    </location>
</feature>
<feature type="transmembrane region" description="Helical" evidence="2">
    <location>
        <begin position="56"/>
        <end position="76"/>
    </location>
</feature>
<gene>
    <name evidence="3" type="ORF">PGLA1383_LOCUS40421</name>
</gene>
<evidence type="ECO:0000313" key="3">
    <source>
        <dbReference type="EMBL" id="CAE8623113.1"/>
    </source>
</evidence>
<proteinExistence type="predicted"/>
<evidence type="ECO:0000256" key="2">
    <source>
        <dbReference type="SAM" id="Phobius"/>
    </source>
</evidence>
<name>A0A813GA83_POLGL</name>
<feature type="transmembrane region" description="Helical" evidence="2">
    <location>
        <begin position="30"/>
        <end position="50"/>
    </location>
</feature>
<feature type="compositionally biased region" description="Low complexity" evidence="1">
    <location>
        <begin position="104"/>
        <end position="118"/>
    </location>
</feature>
<dbReference type="Proteomes" id="UP000654075">
    <property type="component" value="Unassembled WGS sequence"/>
</dbReference>
<evidence type="ECO:0000256" key="1">
    <source>
        <dbReference type="SAM" id="MobiDB-lite"/>
    </source>
</evidence>
<reference evidence="3" key="1">
    <citation type="submission" date="2021-02" db="EMBL/GenBank/DDBJ databases">
        <authorList>
            <person name="Dougan E. K."/>
            <person name="Rhodes N."/>
            <person name="Thang M."/>
            <person name="Chan C."/>
        </authorList>
    </citation>
    <scope>NUCLEOTIDE SEQUENCE</scope>
</reference>
<keyword evidence="2" id="KW-0812">Transmembrane</keyword>